<protein>
    <submittedName>
        <fullName evidence="1">Uncharacterized protein</fullName>
    </submittedName>
</protein>
<reference evidence="1" key="1">
    <citation type="submission" date="2014-11" db="EMBL/GenBank/DDBJ databases">
        <authorList>
            <person name="Amaro Gonzalez C."/>
        </authorList>
    </citation>
    <scope>NUCLEOTIDE SEQUENCE</scope>
</reference>
<proteinExistence type="predicted"/>
<dbReference type="EMBL" id="GBXM01043225">
    <property type="protein sequence ID" value="JAH65352.1"/>
    <property type="molecule type" value="Transcribed_RNA"/>
</dbReference>
<sequence length="13" mass="1466">MLLVICITDGTMR</sequence>
<dbReference type="EMBL" id="GBXM01052454">
    <property type="protein sequence ID" value="JAH56123.1"/>
    <property type="molecule type" value="Transcribed_RNA"/>
</dbReference>
<name>A0A0E9UHY8_ANGAN</name>
<organism evidence="1">
    <name type="scientific">Anguilla anguilla</name>
    <name type="common">European freshwater eel</name>
    <name type="synonym">Muraena anguilla</name>
    <dbReference type="NCBI Taxonomy" id="7936"/>
    <lineage>
        <taxon>Eukaryota</taxon>
        <taxon>Metazoa</taxon>
        <taxon>Chordata</taxon>
        <taxon>Craniata</taxon>
        <taxon>Vertebrata</taxon>
        <taxon>Euteleostomi</taxon>
        <taxon>Actinopterygii</taxon>
        <taxon>Neopterygii</taxon>
        <taxon>Teleostei</taxon>
        <taxon>Anguilliformes</taxon>
        <taxon>Anguillidae</taxon>
        <taxon>Anguilla</taxon>
    </lineage>
</organism>
<evidence type="ECO:0000313" key="1">
    <source>
        <dbReference type="EMBL" id="JAH65352.1"/>
    </source>
</evidence>
<reference evidence="1" key="2">
    <citation type="journal article" date="2015" name="Fish Shellfish Immunol.">
        <title>Early steps in the European eel (Anguilla anguilla)-Vibrio vulnificus interaction in the gills: Role of the RtxA13 toxin.</title>
        <authorList>
            <person name="Callol A."/>
            <person name="Pajuelo D."/>
            <person name="Ebbesson L."/>
            <person name="Teles M."/>
            <person name="MacKenzie S."/>
            <person name="Amaro C."/>
        </authorList>
    </citation>
    <scope>NUCLEOTIDE SEQUENCE</scope>
</reference>
<accession>A0A0E9UHY8</accession>